<keyword evidence="8" id="KW-1185">Reference proteome</keyword>
<name>A0A7W5ZVP8_9SPHN</name>
<feature type="binding site" evidence="6">
    <location>
        <position position="99"/>
    </location>
    <ligand>
        <name>Fe cation</name>
        <dbReference type="ChEBI" id="CHEBI:24875"/>
        <note>catalytic</note>
    </ligand>
</feature>
<keyword evidence="3" id="KW-0223">Dioxygenase</keyword>
<reference evidence="7 8" key="1">
    <citation type="submission" date="2020-08" db="EMBL/GenBank/DDBJ databases">
        <title>Genomic Encyclopedia of Type Strains, Phase IV (KMG-IV): sequencing the most valuable type-strain genomes for metagenomic binning, comparative biology and taxonomic classification.</title>
        <authorList>
            <person name="Goeker M."/>
        </authorList>
    </citation>
    <scope>NUCLEOTIDE SEQUENCE [LARGE SCALE GENOMIC DNA]</scope>
    <source>
        <strain evidence="7 8">DSM 14552</strain>
    </source>
</reference>
<dbReference type="RefSeq" id="WP_183611561.1">
    <property type="nucleotide sequence ID" value="NZ_JACICY010000001.1"/>
</dbReference>
<feature type="binding site" evidence="6">
    <location>
        <position position="97"/>
    </location>
    <ligand>
        <name>Fe cation</name>
        <dbReference type="ChEBI" id="CHEBI:24875"/>
        <note>catalytic</note>
    </ligand>
</feature>
<evidence type="ECO:0000313" key="8">
    <source>
        <dbReference type="Proteomes" id="UP000562395"/>
    </source>
</evidence>
<dbReference type="Pfam" id="PF05995">
    <property type="entry name" value="CDO_I"/>
    <property type="match status" value="1"/>
</dbReference>
<dbReference type="EMBL" id="JACICY010000001">
    <property type="protein sequence ID" value="MBB3859319.1"/>
    <property type="molecule type" value="Genomic_DNA"/>
</dbReference>
<sequence>MSTLSAPAFLTGPGIARLRQFVESFSELLSSTEGESEILQSGSKLLARLIAHDDWLPAVYAQPDPERYRQYLLHCDSRERFSVVSFVWGPGQGTPIHDHRTWGLIGMLRGSERSERFEMGANGELRTTGPPDVLFEGEVEKVSPTIGDIHRVNNASADQASISIHVYGGNIGVIERATYTIDGTEKRFVSGYANSEIPNVWNHLVTS</sequence>
<dbReference type="PANTHER" id="PTHR12918">
    <property type="entry name" value="CYSTEINE DIOXYGENASE"/>
    <property type="match status" value="1"/>
</dbReference>
<protein>
    <submittedName>
        <fullName evidence="7">Putative metal-dependent enzyme (Double-stranded beta helix superfamily)</fullName>
    </submittedName>
</protein>
<proteinExistence type="inferred from homology"/>
<dbReference type="InterPro" id="IPR010300">
    <property type="entry name" value="CDO_1"/>
</dbReference>
<comment type="similarity">
    <text evidence="1">Belongs to the cysteine dioxygenase family.</text>
</comment>
<dbReference type="InterPro" id="IPR011051">
    <property type="entry name" value="RmlC_Cupin_sf"/>
</dbReference>
<dbReference type="Gene3D" id="2.60.120.10">
    <property type="entry name" value="Jelly Rolls"/>
    <property type="match status" value="1"/>
</dbReference>
<feature type="binding site" evidence="6">
    <location>
        <position position="150"/>
    </location>
    <ligand>
        <name>Fe cation</name>
        <dbReference type="ChEBI" id="CHEBI:24875"/>
        <note>catalytic</note>
    </ligand>
</feature>
<dbReference type="Proteomes" id="UP000562395">
    <property type="component" value="Unassembled WGS sequence"/>
</dbReference>
<dbReference type="GO" id="GO:0016702">
    <property type="term" value="F:oxidoreductase activity, acting on single donors with incorporation of molecular oxygen, incorporation of two atoms of oxygen"/>
    <property type="evidence" value="ECO:0007669"/>
    <property type="project" value="InterPro"/>
</dbReference>
<evidence type="ECO:0000256" key="3">
    <source>
        <dbReference type="ARBA" id="ARBA00022964"/>
    </source>
</evidence>
<evidence type="ECO:0000256" key="6">
    <source>
        <dbReference type="PIRSR" id="PIRSR610300-51"/>
    </source>
</evidence>
<dbReference type="PANTHER" id="PTHR12918:SF1">
    <property type="entry name" value="CYSTEINE DIOXYGENASE TYPE 1"/>
    <property type="match status" value="1"/>
</dbReference>
<accession>A0A7W5ZVP8</accession>
<dbReference type="AlphaFoldDB" id="A0A7W5ZVP8"/>
<keyword evidence="2 6" id="KW-0479">Metal-binding</keyword>
<gene>
    <name evidence="7" type="ORF">GGQ88_000559</name>
</gene>
<evidence type="ECO:0000256" key="2">
    <source>
        <dbReference type="ARBA" id="ARBA00022723"/>
    </source>
</evidence>
<evidence type="ECO:0000256" key="5">
    <source>
        <dbReference type="ARBA" id="ARBA00023004"/>
    </source>
</evidence>
<dbReference type="CDD" id="cd10548">
    <property type="entry name" value="cupin_CDO"/>
    <property type="match status" value="1"/>
</dbReference>
<evidence type="ECO:0000313" key="7">
    <source>
        <dbReference type="EMBL" id="MBB3859319.1"/>
    </source>
</evidence>
<dbReference type="Gene3D" id="1.20.5.440">
    <property type="entry name" value="ATP synthase delta/epsilon subunit, C-terminal domain"/>
    <property type="match status" value="1"/>
</dbReference>
<dbReference type="SUPFAM" id="SSF51182">
    <property type="entry name" value="RmlC-like cupins"/>
    <property type="match status" value="1"/>
</dbReference>
<organism evidence="7 8">
    <name type="scientific">Novosphingobium hassiacum</name>
    <dbReference type="NCBI Taxonomy" id="173676"/>
    <lineage>
        <taxon>Bacteria</taxon>
        <taxon>Pseudomonadati</taxon>
        <taxon>Pseudomonadota</taxon>
        <taxon>Alphaproteobacteria</taxon>
        <taxon>Sphingomonadales</taxon>
        <taxon>Sphingomonadaceae</taxon>
        <taxon>Novosphingobium</taxon>
    </lineage>
</organism>
<dbReference type="GO" id="GO:0008198">
    <property type="term" value="F:ferrous iron binding"/>
    <property type="evidence" value="ECO:0007669"/>
    <property type="project" value="TreeGrafter"/>
</dbReference>
<keyword evidence="5 6" id="KW-0408">Iron</keyword>
<keyword evidence="4" id="KW-0560">Oxidoreductase</keyword>
<comment type="caution">
    <text evidence="7">The sequence shown here is derived from an EMBL/GenBank/DDBJ whole genome shotgun (WGS) entry which is preliminary data.</text>
</comment>
<dbReference type="InterPro" id="IPR014710">
    <property type="entry name" value="RmlC-like_jellyroll"/>
</dbReference>
<evidence type="ECO:0000256" key="4">
    <source>
        <dbReference type="ARBA" id="ARBA00023002"/>
    </source>
</evidence>
<evidence type="ECO:0000256" key="1">
    <source>
        <dbReference type="ARBA" id="ARBA00006622"/>
    </source>
</evidence>